<accession>A0ABV5G4K3</accession>
<evidence type="ECO:0000313" key="3">
    <source>
        <dbReference type="Proteomes" id="UP001589575"/>
    </source>
</evidence>
<comment type="caution">
    <text evidence="2">The sequence shown here is derived from an EMBL/GenBank/DDBJ whole genome shotgun (WGS) entry which is preliminary data.</text>
</comment>
<proteinExistence type="predicted"/>
<feature type="region of interest" description="Disordered" evidence="1">
    <location>
        <begin position="1"/>
        <end position="200"/>
    </location>
</feature>
<organism evidence="2 3">
    <name type="scientific">Citricoccus parietis</name>
    <dbReference type="NCBI Taxonomy" id="592307"/>
    <lineage>
        <taxon>Bacteria</taxon>
        <taxon>Bacillati</taxon>
        <taxon>Actinomycetota</taxon>
        <taxon>Actinomycetes</taxon>
        <taxon>Micrococcales</taxon>
        <taxon>Micrococcaceae</taxon>
        <taxon>Citricoccus</taxon>
    </lineage>
</organism>
<feature type="compositionally biased region" description="Pro residues" evidence="1">
    <location>
        <begin position="34"/>
        <end position="50"/>
    </location>
</feature>
<dbReference type="Proteomes" id="UP001589575">
    <property type="component" value="Unassembled WGS sequence"/>
</dbReference>
<dbReference type="EMBL" id="JBHMFI010000001">
    <property type="protein sequence ID" value="MFB9073868.1"/>
    <property type="molecule type" value="Genomic_DNA"/>
</dbReference>
<sequence>MFRLYRRNGVRSIGRDPDRLDARPLHQGAGATSAPPPSLAGPRPPSPPASPQREAPGLREVGGQTADCWSAPPPTVCLSGRAHRWGRLGPQGSAARTPAARNTDFVRPRLSPSPGTDRPRSTAVASQAGHARSTRRPRDPRRRRQPAHRLGRPRGRATHRQQRWRDLPQRPRQARTHRQKGPRTIGGCRTRRRAGQTGRA</sequence>
<name>A0ABV5G4K3_9MICC</name>
<feature type="compositionally biased region" description="Basic residues" evidence="1">
    <location>
        <begin position="172"/>
        <end position="181"/>
    </location>
</feature>
<reference evidence="2 3" key="1">
    <citation type="submission" date="2024-09" db="EMBL/GenBank/DDBJ databases">
        <authorList>
            <person name="Sun Q."/>
            <person name="Mori K."/>
        </authorList>
    </citation>
    <scope>NUCLEOTIDE SEQUENCE [LARGE SCALE GENOMIC DNA]</scope>
    <source>
        <strain evidence="2 3">CCM 7609</strain>
    </source>
</reference>
<gene>
    <name evidence="2" type="ORF">ACFFX0_22780</name>
</gene>
<protein>
    <submittedName>
        <fullName evidence="2">Uncharacterized protein</fullName>
    </submittedName>
</protein>
<feature type="compositionally biased region" description="Basic residues" evidence="1">
    <location>
        <begin position="132"/>
        <end position="162"/>
    </location>
</feature>
<keyword evidence="3" id="KW-1185">Reference proteome</keyword>
<evidence type="ECO:0000256" key="1">
    <source>
        <dbReference type="SAM" id="MobiDB-lite"/>
    </source>
</evidence>
<evidence type="ECO:0000313" key="2">
    <source>
        <dbReference type="EMBL" id="MFB9073868.1"/>
    </source>
</evidence>
<feature type="compositionally biased region" description="Basic and acidic residues" evidence="1">
    <location>
        <begin position="13"/>
        <end position="24"/>
    </location>
</feature>